<dbReference type="EMBL" id="KZ678529">
    <property type="protein sequence ID" value="PSR80482.1"/>
    <property type="molecule type" value="Genomic_DNA"/>
</dbReference>
<evidence type="ECO:0000313" key="2">
    <source>
        <dbReference type="Proteomes" id="UP000241462"/>
    </source>
</evidence>
<keyword evidence="2" id="KW-1185">Reference proteome</keyword>
<organism evidence="1 2">
    <name type="scientific">Coniella lustricola</name>
    <dbReference type="NCBI Taxonomy" id="2025994"/>
    <lineage>
        <taxon>Eukaryota</taxon>
        <taxon>Fungi</taxon>
        <taxon>Dikarya</taxon>
        <taxon>Ascomycota</taxon>
        <taxon>Pezizomycotina</taxon>
        <taxon>Sordariomycetes</taxon>
        <taxon>Sordariomycetidae</taxon>
        <taxon>Diaporthales</taxon>
        <taxon>Schizoparmaceae</taxon>
        <taxon>Coniella</taxon>
    </lineage>
</organism>
<accession>A0A2T3A0D7</accession>
<proteinExistence type="predicted"/>
<protein>
    <submittedName>
        <fullName evidence="1">Uncharacterized protein</fullName>
    </submittedName>
</protein>
<dbReference type="AlphaFoldDB" id="A0A2T3A0D7"/>
<reference evidence="1 2" key="1">
    <citation type="journal article" date="2018" name="Mycol. Prog.">
        <title>Coniella lustricola, a new species from submerged detritus.</title>
        <authorList>
            <person name="Raudabaugh D.B."/>
            <person name="Iturriaga T."/>
            <person name="Carver A."/>
            <person name="Mondo S."/>
            <person name="Pangilinan J."/>
            <person name="Lipzen A."/>
            <person name="He G."/>
            <person name="Amirebrahimi M."/>
            <person name="Grigoriev I.V."/>
            <person name="Miller A.N."/>
        </authorList>
    </citation>
    <scope>NUCLEOTIDE SEQUENCE [LARGE SCALE GENOMIC DNA]</scope>
    <source>
        <strain evidence="1 2">B22-T-1</strain>
    </source>
</reference>
<name>A0A2T3A0D7_9PEZI</name>
<evidence type="ECO:0000313" key="1">
    <source>
        <dbReference type="EMBL" id="PSR80482.1"/>
    </source>
</evidence>
<dbReference type="InParanoid" id="A0A2T3A0D7"/>
<dbReference type="Proteomes" id="UP000241462">
    <property type="component" value="Unassembled WGS sequence"/>
</dbReference>
<gene>
    <name evidence="1" type="ORF">BD289DRAFT_62872</name>
</gene>
<sequence>MAIGVADLPKARDQRIDTVEGRSARLPSQNIAIRCFAVPYDRAQAWPDPGFSHCKSNCWTPLAMTIPASSTGVLLMTANCWVSCMFGKLIALTRLGSGAYLILCSQPGGRDLALTPQLKSQYYASVPCSPVESSVTTLLVLDSSLFHQRISDSLLILHLTSTSLSIRSWTVQNPPILSRNLNHTYILRLRGWSSCGAMFLRPVCQYQTYHQHTVRPNNVLM</sequence>